<dbReference type="Proteomes" id="UP000789706">
    <property type="component" value="Unassembled WGS sequence"/>
</dbReference>
<evidence type="ECO:0000256" key="9">
    <source>
        <dbReference type="PROSITE-ProRule" id="PRU00282"/>
    </source>
</evidence>
<evidence type="ECO:0000313" key="12">
    <source>
        <dbReference type="Proteomes" id="UP000789706"/>
    </source>
</evidence>
<keyword evidence="7" id="KW-0496">Mitochondrion</keyword>
<keyword evidence="12" id="KW-1185">Reference proteome</keyword>
<evidence type="ECO:0000256" key="2">
    <source>
        <dbReference type="ARBA" id="ARBA00006375"/>
    </source>
</evidence>
<comment type="caution">
    <text evidence="11">The sequence shown here is derived from an EMBL/GenBank/DDBJ whole genome shotgun (WGS) entry which is preliminary data.</text>
</comment>
<dbReference type="Gene3D" id="1.50.40.10">
    <property type="entry name" value="Mitochondrial carrier domain"/>
    <property type="match status" value="2"/>
</dbReference>
<protein>
    <submittedName>
        <fullName evidence="11">8490_t:CDS:1</fullName>
    </submittedName>
</protein>
<feature type="repeat" description="Solcar" evidence="9">
    <location>
        <begin position="13"/>
        <end position="97"/>
    </location>
</feature>
<gene>
    <name evidence="11" type="ORF">DEBURN_LOCUS3843</name>
</gene>
<feature type="repeat" description="Solcar" evidence="9">
    <location>
        <begin position="106"/>
        <end position="198"/>
    </location>
</feature>
<dbReference type="EMBL" id="CAJVPK010000258">
    <property type="protein sequence ID" value="CAG8484531.1"/>
    <property type="molecule type" value="Genomic_DNA"/>
</dbReference>
<keyword evidence="3 10" id="KW-0813">Transport</keyword>
<keyword evidence="4 9" id="KW-0812">Transmembrane</keyword>
<reference evidence="11" key="1">
    <citation type="submission" date="2021-06" db="EMBL/GenBank/DDBJ databases">
        <authorList>
            <person name="Kallberg Y."/>
            <person name="Tangrot J."/>
            <person name="Rosling A."/>
        </authorList>
    </citation>
    <scope>NUCLEOTIDE SEQUENCE</scope>
    <source>
        <strain evidence="11">AZ414A</strain>
    </source>
</reference>
<proteinExistence type="inferred from homology"/>
<comment type="similarity">
    <text evidence="2 10">Belongs to the mitochondrial carrier (TC 2.A.29) family.</text>
</comment>
<evidence type="ECO:0000256" key="8">
    <source>
        <dbReference type="ARBA" id="ARBA00023136"/>
    </source>
</evidence>
<keyword evidence="6" id="KW-1133">Transmembrane helix</keyword>
<evidence type="ECO:0000256" key="7">
    <source>
        <dbReference type="ARBA" id="ARBA00023128"/>
    </source>
</evidence>
<dbReference type="InterPro" id="IPR023395">
    <property type="entry name" value="MCP_dom_sf"/>
</dbReference>
<sequence>MDVYSPAHHFTLSPPAQNLISGTVAGWVQVVVGFPFDTVKVNLQTNGSKYRSAIECLGVLYRKYGFLGLYKGSTSPLMGNGLCNAVLFTTNETFRRLIGGGEKRTLSLREIGTAGAYTGAVMAFFNTPVELLKVQLQTESNNKKFVTERKYNGVIDAGIQIFKKRRITGLYHGITITVLRDIPSFATYFSGGTAGIACWIPCYPQDVIKSQMQKNLEFKSTIECFRAIISNARATNTSIFKTFSRGFGPTMARAFPANAATFLAYEMTLSALRNY</sequence>
<keyword evidence="8 9" id="KW-0472">Membrane</keyword>
<evidence type="ECO:0000313" key="11">
    <source>
        <dbReference type="EMBL" id="CAG8484531.1"/>
    </source>
</evidence>
<dbReference type="SUPFAM" id="SSF103506">
    <property type="entry name" value="Mitochondrial carrier"/>
    <property type="match status" value="1"/>
</dbReference>
<accession>A0A9N8WEG3</accession>
<evidence type="ECO:0000256" key="6">
    <source>
        <dbReference type="ARBA" id="ARBA00022989"/>
    </source>
</evidence>
<evidence type="ECO:0000256" key="4">
    <source>
        <dbReference type="ARBA" id="ARBA00022692"/>
    </source>
</evidence>
<evidence type="ECO:0000256" key="10">
    <source>
        <dbReference type="RuleBase" id="RU000488"/>
    </source>
</evidence>
<dbReference type="GO" id="GO:0031966">
    <property type="term" value="C:mitochondrial membrane"/>
    <property type="evidence" value="ECO:0007669"/>
    <property type="project" value="UniProtKB-SubCell"/>
</dbReference>
<evidence type="ECO:0000256" key="1">
    <source>
        <dbReference type="ARBA" id="ARBA00004225"/>
    </source>
</evidence>
<dbReference type="PANTHER" id="PTHR45624">
    <property type="entry name" value="MITOCHONDRIAL BASIC AMINO ACIDS TRANSPORTER-RELATED"/>
    <property type="match status" value="1"/>
</dbReference>
<comment type="subcellular location">
    <subcellularLocation>
        <location evidence="1">Mitochondrion membrane</location>
        <topology evidence="1">Multi-pass membrane protein</topology>
    </subcellularLocation>
</comment>
<dbReference type="GO" id="GO:0022857">
    <property type="term" value="F:transmembrane transporter activity"/>
    <property type="evidence" value="ECO:0007669"/>
    <property type="project" value="TreeGrafter"/>
</dbReference>
<dbReference type="PROSITE" id="PS50920">
    <property type="entry name" value="SOLCAR"/>
    <property type="match status" value="2"/>
</dbReference>
<organism evidence="11 12">
    <name type="scientific">Diversispora eburnea</name>
    <dbReference type="NCBI Taxonomy" id="1213867"/>
    <lineage>
        <taxon>Eukaryota</taxon>
        <taxon>Fungi</taxon>
        <taxon>Fungi incertae sedis</taxon>
        <taxon>Mucoromycota</taxon>
        <taxon>Glomeromycotina</taxon>
        <taxon>Glomeromycetes</taxon>
        <taxon>Diversisporales</taxon>
        <taxon>Diversisporaceae</taxon>
        <taxon>Diversispora</taxon>
    </lineage>
</organism>
<dbReference type="InterPro" id="IPR018108">
    <property type="entry name" value="MCP_transmembrane"/>
</dbReference>
<dbReference type="InterPro" id="IPR050567">
    <property type="entry name" value="Mitochondrial_Carrier"/>
</dbReference>
<keyword evidence="5" id="KW-0677">Repeat</keyword>
<dbReference type="OrthoDB" id="14252at2759"/>
<dbReference type="AlphaFoldDB" id="A0A9N8WEG3"/>
<name>A0A9N8WEG3_9GLOM</name>
<evidence type="ECO:0000256" key="5">
    <source>
        <dbReference type="ARBA" id="ARBA00022737"/>
    </source>
</evidence>
<dbReference type="Pfam" id="PF00153">
    <property type="entry name" value="Mito_carr"/>
    <property type="match status" value="2"/>
</dbReference>
<evidence type="ECO:0000256" key="3">
    <source>
        <dbReference type="ARBA" id="ARBA00022448"/>
    </source>
</evidence>